<proteinExistence type="inferred from homology"/>
<feature type="domain" description="Protein EARLY FLOWERING 4" evidence="6">
    <location>
        <begin position="6"/>
        <end position="82"/>
    </location>
</feature>
<keyword evidence="8" id="KW-1185">Reference proteome</keyword>
<sequence length="102" mass="11450">MDGKRIDGKVMQSFQRSFVEVQTILDQNRILIHEINQNQERRAPVDLSRNVGLIRELNDNIWRVVDLYSGLSSSFSSSGDASPELVPSAATPRPTGKRLRLG</sequence>
<keyword evidence="4" id="KW-0539">Nucleus</keyword>
<dbReference type="InterPro" id="IPR040462">
    <property type="entry name" value="EARLY_FLOWERING_4"/>
</dbReference>
<dbReference type="EMBL" id="LR746268">
    <property type="protein sequence ID" value="CAA7395640.1"/>
    <property type="molecule type" value="Genomic_DNA"/>
</dbReference>
<dbReference type="Proteomes" id="UP000663760">
    <property type="component" value="Chromosome 5"/>
</dbReference>
<organism evidence="7 8">
    <name type="scientific">Spirodela intermedia</name>
    <name type="common">Intermediate duckweed</name>
    <dbReference type="NCBI Taxonomy" id="51605"/>
    <lineage>
        <taxon>Eukaryota</taxon>
        <taxon>Viridiplantae</taxon>
        <taxon>Streptophyta</taxon>
        <taxon>Embryophyta</taxon>
        <taxon>Tracheophyta</taxon>
        <taxon>Spermatophyta</taxon>
        <taxon>Magnoliopsida</taxon>
        <taxon>Liliopsida</taxon>
        <taxon>Araceae</taxon>
        <taxon>Lemnoideae</taxon>
        <taxon>Spirodela</taxon>
    </lineage>
</organism>
<evidence type="ECO:0000256" key="2">
    <source>
        <dbReference type="ARBA" id="ARBA00009514"/>
    </source>
</evidence>
<evidence type="ECO:0000256" key="1">
    <source>
        <dbReference type="ARBA" id="ARBA00004123"/>
    </source>
</evidence>
<reference evidence="7" key="1">
    <citation type="submission" date="2020-02" db="EMBL/GenBank/DDBJ databases">
        <authorList>
            <person name="Scholz U."/>
            <person name="Mascher M."/>
            <person name="Fiebig A."/>
        </authorList>
    </citation>
    <scope>NUCLEOTIDE SEQUENCE</scope>
</reference>
<feature type="region of interest" description="Disordered" evidence="5">
    <location>
        <begin position="73"/>
        <end position="102"/>
    </location>
</feature>
<dbReference type="GO" id="GO:0009649">
    <property type="term" value="P:entrainment of circadian clock"/>
    <property type="evidence" value="ECO:0007669"/>
    <property type="project" value="TreeGrafter"/>
</dbReference>
<dbReference type="PANTHER" id="PTHR33469">
    <property type="entry name" value="PROTEIN ELF4-LIKE 4"/>
    <property type="match status" value="1"/>
</dbReference>
<evidence type="ECO:0000256" key="3">
    <source>
        <dbReference type="ARBA" id="ARBA00023108"/>
    </source>
</evidence>
<dbReference type="InterPro" id="IPR009741">
    <property type="entry name" value="EARLY_FLOWERING_4_dom"/>
</dbReference>
<comment type="subcellular location">
    <subcellularLocation>
        <location evidence="1">Nucleus</location>
    </subcellularLocation>
</comment>
<protein>
    <recommendedName>
        <fullName evidence="6">Protein EARLY FLOWERING 4 domain-containing protein</fullName>
    </recommendedName>
</protein>
<evidence type="ECO:0000259" key="6">
    <source>
        <dbReference type="Pfam" id="PF07011"/>
    </source>
</evidence>
<dbReference type="GO" id="GO:0042753">
    <property type="term" value="P:positive regulation of circadian rhythm"/>
    <property type="evidence" value="ECO:0007669"/>
    <property type="project" value="InterPro"/>
</dbReference>
<feature type="compositionally biased region" description="Low complexity" evidence="5">
    <location>
        <begin position="73"/>
        <end position="82"/>
    </location>
</feature>
<name>A0A7I8KD15_SPIIN</name>
<comment type="similarity">
    <text evidence="2">Belongs to the EARLY FLOWERING 4 family.</text>
</comment>
<dbReference type="OrthoDB" id="1895690at2759"/>
<evidence type="ECO:0000313" key="8">
    <source>
        <dbReference type="Proteomes" id="UP000663760"/>
    </source>
</evidence>
<evidence type="ECO:0000256" key="4">
    <source>
        <dbReference type="ARBA" id="ARBA00023242"/>
    </source>
</evidence>
<gene>
    <name evidence="7" type="ORF">SI8410_05006303</name>
</gene>
<keyword evidence="3" id="KW-0090">Biological rhythms</keyword>
<dbReference type="GO" id="GO:0005634">
    <property type="term" value="C:nucleus"/>
    <property type="evidence" value="ECO:0007669"/>
    <property type="project" value="UniProtKB-SubCell"/>
</dbReference>
<accession>A0A7I8KD15</accession>
<dbReference type="PANTHER" id="PTHR33469:SF16">
    <property type="entry name" value="PROTEIN ELF4-LIKE 4"/>
    <property type="match status" value="1"/>
</dbReference>
<evidence type="ECO:0000313" key="7">
    <source>
        <dbReference type="EMBL" id="CAA7395640.1"/>
    </source>
</evidence>
<dbReference type="AlphaFoldDB" id="A0A7I8KD15"/>
<dbReference type="Pfam" id="PF07011">
    <property type="entry name" value="Elf4"/>
    <property type="match status" value="1"/>
</dbReference>
<dbReference type="GO" id="GO:0048511">
    <property type="term" value="P:rhythmic process"/>
    <property type="evidence" value="ECO:0007669"/>
    <property type="project" value="UniProtKB-KW"/>
</dbReference>
<evidence type="ECO:0000256" key="5">
    <source>
        <dbReference type="SAM" id="MobiDB-lite"/>
    </source>
</evidence>